<dbReference type="EMBL" id="CAXDID020000062">
    <property type="protein sequence ID" value="CAL6010752.1"/>
    <property type="molecule type" value="Genomic_DNA"/>
</dbReference>
<keyword evidence="5" id="KW-1185">Reference proteome</keyword>
<protein>
    <submittedName>
        <fullName evidence="4">Cathepsin_L</fullName>
    </submittedName>
</protein>
<keyword evidence="2" id="KW-0812">Transmembrane</keyword>
<dbReference type="InterPro" id="IPR038765">
    <property type="entry name" value="Papain-like_cys_pep_sf"/>
</dbReference>
<evidence type="ECO:0000259" key="3">
    <source>
        <dbReference type="SMART" id="SM00645"/>
    </source>
</evidence>
<dbReference type="SUPFAM" id="SSF54001">
    <property type="entry name" value="Cysteine proteinases"/>
    <property type="match status" value="1"/>
</dbReference>
<dbReference type="InterPro" id="IPR000668">
    <property type="entry name" value="Peptidase_C1A_C"/>
</dbReference>
<dbReference type="PANTHER" id="PTHR12411">
    <property type="entry name" value="CYSTEINE PROTEASE FAMILY C1-RELATED"/>
    <property type="match status" value="1"/>
</dbReference>
<comment type="similarity">
    <text evidence="1">Belongs to the peptidase C1 family.</text>
</comment>
<proteinExistence type="inferred from homology"/>
<feature type="domain" description="Peptidase C1A papain C-terminal" evidence="3">
    <location>
        <begin position="1"/>
        <end position="258"/>
    </location>
</feature>
<comment type="caution">
    <text evidence="4">The sequence shown here is derived from an EMBL/GenBank/DDBJ whole genome shotgun (WGS) entry which is preliminary data.</text>
</comment>
<accession>A0ABP1I9R4</accession>
<dbReference type="SMART" id="SM00645">
    <property type="entry name" value="Pept_C1"/>
    <property type="match status" value="1"/>
</dbReference>
<organism evidence="4 5">
    <name type="scientific">Hexamita inflata</name>
    <dbReference type="NCBI Taxonomy" id="28002"/>
    <lineage>
        <taxon>Eukaryota</taxon>
        <taxon>Metamonada</taxon>
        <taxon>Diplomonadida</taxon>
        <taxon>Hexamitidae</taxon>
        <taxon>Hexamitinae</taxon>
        <taxon>Hexamita</taxon>
    </lineage>
</organism>
<dbReference type="Gene3D" id="3.90.70.10">
    <property type="entry name" value="Cysteine proteinases"/>
    <property type="match status" value="1"/>
</dbReference>
<evidence type="ECO:0000256" key="1">
    <source>
        <dbReference type="ARBA" id="ARBA00008455"/>
    </source>
</evidence>
<dbReference type="Pfam" id="PF00112">
    <property type="entry name" value="Peptidase_C1"/>
    <property type="match status" value="1"/>
</dbReference>
<dbReference type="PRINTS" id="PR00705">
    <property type="entry name" value="PAPAIN"/>
</dbReference>
<evidence type="ECO:0000256" key="2">
    <source>
        <dbReference type="SAM" id="Phobius"/>
    </source>
</evidence>
<dbReference type="Proteomes" id="UP001642409">
    <property type="component" value="Unassembled WGS sequence"/>
</dbReference>
<evidence type="ECO:0000313" key="4">
    <source>
        <dbReference type="EMBL" id="CAL6010752.1"/>
    </source>
</evidence>
<sequence length="370" mass="41657">MGLLNAAKDQGQCGSCWAFSTTAALENAMMHDKASYLNSVWDSGSYALSELFLIINSRNNSYCKGGSFTRAIFEYGKKSENLNTVELEEHYPYSSWVQHQNNFGKYILVPKIQTSEYQIPFKIYDDFNSGIIKIYSDMYKSFTKETIKVVKSYLSRGILVVGQMSTRSSALLSFYSGRSWIGEDCGCSKYQEGTKEYATCVHKLVDHQVAFTGYGKKNGIDVWVVRNSWGSSWGAEGNIFIPIGSNSFCVETAAFAIIPKYYNETSGNYQSTGSHSRGGTKQLDPDDAQLVINDGNHTEMPFRLPFWAILTLVFVAMSVIIIVATITTVYVKDLIYNKKQHSKIQLSKYFNKTRILKISNDKIFSNVTMI</sequence>
<name>A0ABP1I9R4_9EUKA</name>
<feature type="transmembrane region" description="Helical" evidence="2">
    <location>
        <begin position="306"/>
        <end position="331"/>
    </location>
</feature>
<dbReference type="InterPro" id="IPR000169">
    <property type="entry name" value="Pept_cys_AS"/>
</dbReference>
<gene>
    <name evidence="4" type="ORF">HINF_LOCUS22234</name>
</gene>
<reference evidence="4 5" key="1">
    <citation type="submission" date="2024-07" db="EMBL/GenBank/DDBJ databases">
        <authorList>
            <person name="Akdeniz Z."/>
        </authorList>
    </citation>
    <scope>NUCLEOTIDE SEQUENCE [LARGE SCALE GENOMIC DNA]</scope>
</reference>
<keyword evidence="2" id="KW-0472">Membrane</keyword>
<dbReference type="InterPro" id="IPR013128">
    <property type="entry name" value="Peptidase_C1A"/>
</dbReference>
<keyword evidence="2" id="KW-1133">Transmembrane helix</keyword>
<evidence type="ECO:0000313" key="5">
    <source>
        <dbReference type="Proteomes" id="UP001642409"/>
    </source>
</evidence>
<dbReference type="PROSITE" id="PS00139">
    <property type="entry name" value="THIOL_PROTEASE_CYS"/>
    <property type="match status" value="1"/>
</dbReference>